<dbReference type="STRING" id="443610.VE25_14730"/>
<feature type="domain" description="HPP transmembrane region" evidence="2">
    <location>
        <begin position="14"/>
        <end position="163"/>
    </location>
</feature>
<dbReference type="PATRIC" id="fig|443610.3.peg.1217"/>
<dbReference type="InterPro" id="IPR058581">
    <property type="entry name" value="TM_HPP"/>
</dbReference>
<feature type="transmembrane region" description="Helical" evidence="1">
    <location>
        <begin position="64"/>
        <end position="82"/>
    </location>
</feature>
<evidence type="ECO:0000313" key="4">
    <source>
        <dbReference type="Proteomes" id="UP000033632"/>
    </source>
</evidence>
<evidence type="ECO:0000259" key="2">
    <source>
        <dbReference type="Pfam" id="PF04982"/>
    </source>
</evidence>
<dbReference type="InterPro" id="IPR007065">
    <property type="entry name" value="HPP"/>
</dbReference>
<protein>
    <recommendedName>
        <fullName evidence="2">HPP transmembrane region domain-containing protein</fullName>
    </recommendedName>
</protein>
<evidence type="ECO:0000313" key="3">
    <source>
        <dbReference type="EMBL" id="KKB11037.1"/>
    </source>
</evidence>
<dbReference type="OrthoDB" id="9811720at2"/>
<dbReference type="PANTHER" id="PTHR33741">
    <property type="entry name" value="TRANSMEMBRANE PROTEIN DDB_G0269096-RELATED"/>
    <property type="match status" value="1"/>
</dbReference>
<dbReference type="EMBL" id="JZEX01000124">
    <property type="protein sequence ID" value="KKB11037.1"/>
    <property type="molecule type" value="Genomic_DNA"/>
</dbReference>
<feature type="transmembrane region" description="Helical" evidence="1">
    <location>
        <begin position="94"/>
        <end position="114"/>
    </location>
</feature>
<dbReference type="RefSeq" id="WP_046109396.1">
    <property type="nucleotide sequence ID" value="NZ_JZEX01000124.1"/>
</dbReference>
<reference evidence="3 4" key="1">
    <citation type="submission" date="2015-03" db="EMBL/GenBank/DDBJ databases">
        <authorList>
            <person name="Hassan Y.I."/>
            <person name="Lepp D."/>
            <person name="Li X.-Z."/>
            <person name="Zhou T."/>
        </authorList>
    </citation>
    <scope>NUCLEOTIDE SEQUENCE [LARGE SCALE GENOMIC DNA]</scope>
    <source>
        <strain evidence="3 4">BD-c194</strain>
    </source>
</reference>
<dbReference type="PANTHER" id="PTHR33741:SF5">
    <property type="entry name" value="TRANSMEMBRANE PROTEIN DDB_G0269096-RELATED"/>
    <property type="match status" value="1"/>
</dbReference>
<organism evidence="3 4">
    <name type="scientific">Devosia geojensis</name>
    <dbReference type="NCBI Taxonomy" id="443610"/>
    <lineage>
        <taxon>Bacteria</taxon>
        <taxon>Pseudomonadati</taxon>
        <taxon>Pseudomonadota</taxon>
        <taxon>Alphaproteobacteria</taxon>
        <taxon>Hyphomicrobiales</taxon>
        <taxon>Devosiaceae</taxon>
        <taxon>Devosia</taxon>
    </lineage>
</organism>
<comment type="caution">
    <text evidence="3">The sequence shown here is derived from an EMBL/GenBank/DDBJ whole genome shotgun (WGS) entry which is preliminary data.</text>
</comment>
<sequence length="173" mass="18548">MLSRATRYLARHEPRTDWRLHIKSSAGAFLGVLVVGGLSAWSGLPLLIAPLGPTALLMFAQPEIAPSQPVAIFAGYFLGATFASIMEVAFPGSWWAAVLAVGLVMLTMLMLRVTHPPAAAVPLVVYSSPIAPQVLFLVMLTACVVLTGLALAWHRIPPRVGYPRWSPAEPETP</sequence>
<keyword evidence="1" id="KW-0812">Transmembrane</keyword>
<feature type="transmembrane region" description="Helical" evidence="1">
    <location>
        <begin position="20"/>
        <end position="44"/>
    </location>
</feature>
<keyword evidence="4" id="KW-1185">Reference proteome</keyword>
<proteinExistence type="predicted"/>
<evidence type="ECO:0000256" key="1">
    <source>
        <dbReference type="SAM" id="Phobius"/>
    </source>
</evidence>
<name>A0A0F5FSB1_9HYPH</name>
<keyword evidence="1" id="KW-0472">Membrane</keyword>
<keyword evidence="1" id="KW-1133">Transmembrane helix</keyword>
<gene>
    <name evidence="3" type="ORF">VE25_14730</name>
</gene>
<accession>A0A0F5FSB1</accession>
<feature type="transmembrane region" description="Helical" evidence="1">
    <location>
        <begin position="134"/>
        <end position="154"/>
    </location>
</feature>
<dbReference type="Pfam" id="PF04982">
    <property type="entry name" value="TM_HPP"/>
    <property type="match status" value="1"/>
</dbReference>
<dbReference type="AlphaFoldDB" id="A0A0F5FSB1"/>
<dbReference type="Proteomes" id="UP000033632">
    <property type="component" value="Unassembled WGS sequence"/>
</dbReference>